<dbReference type="Gene3D" id="1.10.10.10">
    <property type="entry name" value="Winged helix-like DNA-binding domain superfamily/Winged helix DNA-binding domain"/>
    <property type="match status" value="1"/>
</dbReference>
<dbReference type="EMBL" id="QQOH01000002">
    <property type="protein sequence ID" value="RDE22884.1"/>
    <property type="molecule type" value="Genomic_DNA"/>
</dbReference>
<gene>
    <name evidence="6" type="primary">hutC</name>
    <name evidence="6" type="ORF">DV711_10010</name>
</gene>
<proteinExistence type="predicted"/>
<keyword evidence="7" id="KW-1185">Reference proteome</keyword>
<dbReference type="OrthoDB" id="9808698at2"/>
<dbReference type="CDD" id="cd07377">
    <property type="entry name" value="WHTH_GntR"/>
    <property type="match status" value="1"/>
</dbReference>
<dbReference type="InterPro" id="IPR036388">
    <property type="entry name" value="WH-like_DNA-bd_sf"/>
</dbReference>
<evidence type="ECO:0000256" key="2">
    <source>
        <dbReference type="ARBA" id="ARBA00023125"/>
    </source>
</evidence>
<evidence type="ECO:0000259" key="5">
    <source>
        <dbReference type="PROSITE" id="PS50949"/>
    </source>
</evidence>
<dbReference type="SMART" id="SM00866">
    <property type="entry name" value="UTRA"/>
    <property type="match status" value="1"/>
</dbReference>
<dbReference type="PANTHER" id="PTHR44846">
    <property type="entry name" value="MANNOSYL-D-GLYCERATE TRANSPORT/METABOLISM SYSTEM REPRESSOR MNGR-RELATED"/>
    <property type="match status" value="1"/>
</dbReference>
<dbReference type="InterPro" id="IPR036390">
    <property type="entry name" value="WH_DNA-bd_sf"/>
</dbReference>
<name>A0A369WQJ3_9GAMM</name>
<sequence>MPRVQPRYKAIRSYLEEAIRNREFVADQQIPTEMALAERFGVSRMTANKAIAELVAEGYLVRHQGLGTFVAEVRAESPLLEIRNIADEIRDRRHVHSSELHRLEAVAVDAPTALRLGVREGQQAFHSLIVHRENGIPIQLEERFVRPEIAPDYLQQRFEDKTPSQYLSELYPLSEMEHIVEAILPDTETSKLLEIDTTEPCLRVDRRTWSDQKLVSCARLIHPGSRYRLSSRG</sequence>
<dbReference type="RefSeq" id="WP_114695518.1">
    <property type="nucleotide sequence ID" value="NZ_QQOH01000002.1"/>
</dbReference>
<dbReference type="PRINTS" id="PR00035">
    <property type="entry name" value="HTHGNTR"/>
</dbReference>
<dbReference type="PROSITE" id="PS50949">
    <property type="entry name" value="HTH_GNTR"/>
    <property type="match status" value="1"/>
</dbReference>
<dbReference type="SMART" id="SM00345">
    <property type="entry name" value="HTH_GNTR"/>
    <property type="match status" value="1"/>
</dbReference>
<dbReference type="FunFam" id="1.10.10.10:FF:000079">
    <property type="entry name" value="GntR family transcriptional regulator"/>
    <property type="match status" value="1"/>
</dbReference>
<dbReference type="InterPro" id="IPR028978">
    <property type="entry name" value="Chorismate_lyase_/UTRA_dom_sf"/>
</dbReference>
<evidence type="ECO:0000313" key="7">
    <source>
        <dbReference type="Proteomes" id="UP000253769"/>
    </source>
</evidence>
<dbReference type="NCBIfam" id="TIGR02018">
    <property type="entry name" value="his_ut_repres"/>
    <property type="match status" value="1"/>
</dbReference>
<accession>A0A369WQJ3</accession>
<evidence type="ECO:0000256" key="3">
    <source>
        <dbReference type="ARBA" id="ARBA00023163"/>
    </source>
</evidence>
<comment type="caution">
    <text evidence="6">The sequence shown here is derived from an EMBL/GenBank/DDBJ whole genome shotgun (WGS) entry which is preliminary data.</text>
</comment>
<evidence type="ECO:0000313" key="6">
    <source>
        <dbReference type="EMBL" id="RDE22884.1"/>
    </source>
</evidence>
<dbReference type="GO" id="GO:0003677">
    <property type="term" value="F:DNA binding"/>
    <property type="evidence" value="ECO:0007669"/>
    <property type="project" value="UniProtKB-UniRule"/>
</dbReference>
<dbReference type="InterPro" id="IPR011663">
    <property type="entry name" value="UTRA"/>
</dbReference>
<keyword evidence="3" id="KW-0804">Transcription</keyword>
<protein>
    <recommendedName>
        <fullName evidence="4">Histidine utilization repressor</fullName>
    </recommendedName>
</protein>
<dbReference type="AlphaFoldDB" id="A0A369WQJ3"/>
<dbReference type="Gene3D" id="3.40.1410.10">
    <property type="entry name" value="Chorismate lyase-like"/>
    <property type="match status" value="1"/>
</dbReference>
<dbReference type="SUPFAM" id="SSF64288">
    <property type="entry name" value="Chorismate lyase-like"/>
    <property type="match status" value="1"/>
</dbReference>
<reference evidence="6 7" key="1">
    <citation type="submission" date="2018-07" db="EMBL/GenBank/DDBJ databases">
        <title>Motiliproteus coralliicola sp. nov., a bacterium isolated from Coral.</title>
        <authorList>
            <person name="Wang G."/>
        </authorList>
    </citation>
    <scope>NUCLEOTIDE SEQUENCE [LARGE SCALE GENOMIC DNA]</scope>
    <source>
        <strain evidence="6 7">C34</strain>
    </source>
</reference>
<dbReference type="GO" id="GO:0003700">
    <property type="term" value="F:DNA-binding transcription factor activity"/>
    <property type="evidence" value="ECO:0007669"/>
    <property type="project" value="UniProtKB-UniRule"/>
</dbReference>
<dbReference type="InterPro" id="IPR000524">
    <property type="entry name" value="Tscrpt_reg_HTH_GntR"/>
</dbReference>
<dbReference type="PANTHER" id="PTHR44846:SF16">
    <property type="entry name" value="TRANSCRIPTIONAL REGULATOR PHNF-RELATED"/>
    <property type="match status" value="1"/>
</dbReference>
<feature type="domain" description="HTH gntR-type" evidence="5">
    <location>
        <begin position="5"/>
        <end position="73"/>
    </location>
</feature>
<dbReference type="Pfam" id="PF00392">
    <property type="entry name" value="GntR"/>
    <property type="match status" value="1"/>
</dbReference>
<dbReference type="SUPFAM" id="SSF46785">
    <property type="entry name" value="Winged helix' DNA-binding domain"/>
    <property type="match status" value="1"/>
</dbReference>
<dbReference type="GO" id="GO:0045892">
    <property type="term" value="P:negative regulation of DNA-templated transcription"/>
    <property type="evidence" value="ECO:0007669"/>
    <property type="project" value="UniProtKB-UniRule"/>
</dbReference>
<dbReference type="Proteomes" id="UP000253769">
    <property type="component" value="Unassembled WGS sequence"/>
</dbReference>
<dbReference type="InterPro" id="IPR050679">
    <property type="entry name" value="Bact_HTH_transcr_reg"/>
</dbReference>
<evidence type="ECO:0000256" key="1">
    <source>
        <dbReference type="ARBA" id="ARBA00023015"/>
    </source>
</evidence>
<dbReference type="Pfam" id="PF07702">
    <property type="entry name" value="UTRA"/>
    <property type="match status" value="1"/>
</dbReference>
<dbReference type="InterPro" id="IPR010248">
    <property type="entry name" value="His_ut_repres"/>
</dbReference>
<keyword evidence="2" id="KW-0238">DNA-binding</keyword>
<evidence type="ECO:0000256" key="4">
    <source>
        <dbReference type="NCBIfam" id="TIGR02018"/>
    </source>
</evidence>
<organism evidence="6 7">
    <name type="scientific">Motiliproteus coralliicola</name>
    <dbReference type="NCBI Taxonomy" id="2283196"/>
    <lineage>
        <taxon>Bacteria</taxon>
        <taxon>Pseudomonadati</taxon>
        <taxon>Pseudomonadota</taxon>
        <taxon>Gammaproteobacteria</taxon>
        <taxon>Oceanospirillales</taxon>
        <taxon>Oceanospirillaceae</taxon>
        <taxon>Motiliproteus</taxon>
    </lineage>
</organism>
<keyword evidence="1" id="KW-0805">Transcription regulation</keyword>
<dbReference type="GO" id="GO:0006547">
    <property type="term" value="P:L-histidine metabolic process"/>
    <property type="evidence" value="ECO:0007669"/>
    <property type="project" value="UniProtKB-UniRule"/>
</dbReference>